<dbReference type="EMBL" id="CAXKWB010005554">
    <property type="protein sequence ID" value="CAL4078988.1"/>
    <property type="molecule type" value="Genomic_DNA"/>
</dbReference>
<keyword evidence="3 4" id="KW-0040">ANK repeat</keyword>
<organism evidence="8 9">
    <name type="scientific">Meganyctiphanes norvegica</name>
    <name type="common">Northern krill</name>
    <name type="synonym">Thysanopoda norvegica</name>
    <dbReference type="NCBI Taxonomy" id="48144"/>
    <lineage>
        <taxon>Eukaryota</taxon>
        <taxon>Metazoa</taxon>
        <taxon>Ecdysozoa</taxon>
        <taxon>Arthropoda</taxon>
        <taxon>Crustacea</taxon>
        <taxon>Multicrustacea</taxon>
        <taxon>Malacostraca</taxon>
        <taxon>Eumalacostraca</taxon>
        <taxon>Eucarida</taxon>
        <taxon>Euphausiacea</taxon>
        <taxon>Euphausiidae</taxon>
        <taxon>Meganyctiphanes</taxon>
    </lineage>
</organism>
<feature type="domain" description="Caspase family p20" evidence="7">
    <location>
        <begin position="256"/>
        <end position="345"/>
    </location>
</feature>
<dbReference type="InterPro" id="IPR036770">
    <property type="entry name" value="Ankyrin_rpt-contain_sf"/>
</dbReference>
<dbReference type="PROSITE" id="PS50088">
    <property type="entry name" value="ANK_REPEAT"/>
    <property type="match status" value="1"/>
</dbReference>
<dbReference type="SMART" id="SM00248">
    <property type="entry name" value="ANK"/>
    <property type="match status" value="5"/>
</dbReference>
<evidence type="ECO:0000313" key="9">
    <source>
        <dbReference type="Proteomes" id="UP001497623"/>
    </source>
</evidence>
<dbReference type="PROSITE" id="PS50208">
    <property type="entry name" value="CASPASE_P20"/>
    <property type="match status" value="1"/>
</dbReference>
<comment type="similarity">
    <text evidence="1 5">Belongs to the peptidase C14A family.</text>
</comment>
<dbReference type="SMART" id="SM00115">
    <property type="entry name" value="CASc"/>
    <property type="match status" value="1"/>
</dbReference>
<reference evidence="8 9" key="1">
    <citation type="submission" date="2024-05" db="EMBL/GenBank/DDBJ databases">
        <authorList>
            <person name="Wallberg A."/>
        </authorList>
    </citation>
    <scope>NUCLEOTIDE SEQUENCE [LARGE SCALE GENOMIC DNA]</scope>
</reference>
<evidence type="ECO:0000259" key="6">
    <source>
        <dbReference type="PROSITE" id="PS50207"/>
    </source>
</evidence>
<feature type="non-terminal residue" evidence="8">
    <location>
        <position position="1"/>
    </location>
</feature>
<dbReference type="InterPro" id="IPR029030">
    <property type="entry name" value="Caspase-like_dom_sf"/>
</dbReference>
<dbReference type="AlphaFoldDB" id="A0AAV2QFX8"/>
<evidence type="ECO:0000256" key="5">
    <source>
        <dbReference type="RuleBase" id="RU003971"/>
    </source>
</evidence>
<feature type="domain" description="Caspase family p10" evidence="6">
    <location>
        <begin position="371"/>
        <end position="436"/>
    </location>
</feature>
<keyword evidence="2" id="KW-0677">Repeat</keyword>
<dbReference type="InterPro" id="IPR051165">
    <property type="entry name" value="Multifunctional_ANK_Repeat"/>
</dbReference>
<keyword evidence="9" id="KW-1185">Reference proteome</keyword>
<dbReference type="SUPFAM" id="SSF48403">
    <property type="entry name" value="Ankyrin repeat"/>
    <property type="match status" value="1"/>
</dbReference>
<evidence type="ECO:0000259" key="7">
    <source>
        <dbReference type="PROSITE" id="PS50208"/>
    </source>
</evidence>
<name>A0AAV2QFX8_MEGNR</name>
<dbReference type="PROSITE" id="PS50207">
    <property type="entry name" value="CASPASE_P10"/>
    <property type="match status" value="1"/>
</dbReference>
<dbReference type="PANTHER" id="PTHR24123:SF33">
    <property type="entry name" value="PROTEIN HOS4"/>
    <property type="match status" value="1"/>
</dbReference>
<accession>A0AAV2QFX8</accession>
<dbReference type="Proteomes" id="UP001497623">
    <property type="component" value="Unassembled WGS sequence"/>
</dbReference>
<comment type="caution">
    <text evidence="8">The sequence shown here is derived from an EMBL/GenBank/DDBJ whole genome shotgun (WGS) entry which is preliminary data.</text>
</comment>
<evidence type="ECO:0000313" key="8">
    <source>
        <dbReference type="EMBL" id="CAL4078988.1"/>
    </source>
</evidence>
<dbReference type="PRINTS" id="PR00376">
    <property type="entry name" value="IL1BCENZYME"/>
</dbReference>
<dbReference type="InterPro" id="IPR001309">
    <property type="entry name" value="Pept_C14_p20"/>
</dbReference>
<dbReference type="PANTHER" id="PTHR24123">
    <property type="entry name" value="ANKYRIN REPEAT-CONTAINING"/>
    <property type="match status" value="1"/>
</dbReference>
<dbReference type="GO" id="GO:0004197">
    <property type="term" value="F:cysteine-type endopeptidase activity"/>
    <property type="evidence" value="ECO:0007669"/>
    <property type="project" value="InterPro"/>
</dbReference>
<evidence type="ECO:0008006" key="10">
    <source>
        <dbReference type="Google" id="ProtNLM"/>
    </source>
</evidence>
<evidence type="ECO:0000256" key="2">
    <source>
        <dbReference type="ARBA" id="ARBA00022737"/>
    </source>
</evidence>
<dbReference type="SUPFAM" id="SSF52129">
    <property type="entry name" value="Caspase-like"/>
    <property type="match status" value="1"/>
</dbReference>
<dbReference type="Gene3D" id="3.40.50.1460">
    <property type="match status" value="1"/>
</dbReference>
<gene>
    <name evidence="8" type="ORF">MNOR_LOCUS10813</name>
</gene>
<dbReference type="InterPro" id="IPR002138">
    <property type="entry name" value="Pept_C14_p10"/>
</dbReference>
<evidence type="ECO:0000256" key="3">
    <source>
        <dbReference type="ARBA" id="ARBA00023043"/>
    </source>
</evidence>
<dbReference type="InterPro" id="IPR011600">
    <property type="entry name" value="Pept_C14_caspase"/>
</dbReference>
<dbReference type="PROSITE" id="PS50297">
    <property type="entry name" value="ANK_REP_REGION"/>
    <property type="match status" value="1"/>
</dbReference>
<dbReference type="InterPro" id="IPR002110">
    <property type="entry name" value="Ankyrin_rpt"/>
</dbReference>
<evidence type="ECO:0000256" key="1">
    <source>
        <dbReference type="ARBA" id="ARBA00010134"/>
    </source>
</evidence>
<dbReference type="Pfam" id="PF00656">
    <property type="entry name" value="Peptidase_C14"/>
    <property type="match status" value="1"/>
</dbReference>
<feature type="repeat" description="ANK" evidence="4">
    <location>
        <begin position="144"/>
        <end position="176"/>
    </location>
</feature>
<dbReference type="InterPro" id="IPR015917">
    <property type="entry name" value="Pept_C14A"/>
</dbReference>
<sequence>NTSRLCSGVSRGNHLKVRSALRDGADPDTCMAWEFPKLWGGEFERIPVLTVAIANNNVDVVDILLDARVNTEFRGDFHIAPLSLAIAWKYTIIVEKLLNHGADISSRSLKHGWLPIHYAGKYGPPRIAEMLKGRRSPLDAVNDFGGTPLHLAARNGEIAMVEWLVKQGVEASTTDNKGNTAADYANSNGHFKLAEWLKEDACYANNKGRVLLFNYFEFNDPKNNRKGADKDSHAIYDTFGKFEGKYDTFGKFEGKYEVIIHNNLTTQTTLEKFKELKQDDSLNQLDSLIIIINSHGKSKHVFYTKDGEMNIKDLRSLFCETEKKGCPFLKGKPKIFMGSYCQGTAHEEDLSKSIKECTDFIETTATDASAITSKISVARNMKTIFSTSEGAVSWRNTRKGSCALQYFCKVLSKNPKLELHRLIFKINNEVEAELGFKNTFSEEGSRFNHFYF</sequence>
<dbReference type="Gene3D" id="1.25.40.20">
    <property type="entry name" value="Ankyrin repeat-containing domain"/>
    <property type="match status" value="1"/>
</dbReference>
<evidence type="ECO:0000256" key="4">
    <source>
        <dbReference type="PROSITE-ProRule" id="PRU00023"/>
    </source>
</evidence>
<protein>
    <recommendedName>
        <fullName evidence="10">Caspase</fullName>
    </recommendedName>
</protein>
<dbReference type="GO" id="GO:0006508">
    <property type="term" value="P:proteolysis"/>
    <property type="evidence" value="ECO:0007669"/>
    <property type="project" value="InterPro"/>
</dbReference>
<proteinExistence type="inferred from homology"/>
<dbReference type="Pfam" id="PF12796">
    <property type="entry name" value="Ank_2"/>
    <property type="match status" value="1"/>
</dbReference>